<dbReference type="Gene3D" id="2.60.40.10">
    <property type="entry name" value="Immunoglobulins"/>
    <property type="match status" value="2"/>
</dbReference>
<dbReference type="InterPro" id="IPR004199">
    <property type="entry name" value="B-gal_small/dom_5"/>
</dbReference>
<dbReference type="GO" id="GO:0009341">
    <property type="term" value="C:beta-galactosidase complex"/>
    <property type="evidence" value="ECO:0007669"/>
    <property type="project" value="InterPro"/>
</dbReference>
<evidence type="ECO:0000256" key="4">
    <source>
        <dbReference type="ARBA" id="ARBA00013303"/>
    </source>
</evidence>
<evidence type="ECO:0000256" key="1">
    <source>
        <dbReference type="ARBA" id="ARBA00001412"/>
    </source>
</evidence>
<dbReference type="AlphaFoldDB" id="A0A516GHB6"/>
<gene>
    <name evidence="10" type="ORF">FNV33_02310</name>
</gene>
<evidence type="ECO:0000256" key="8">
    <source>
        <dbReference type="RuleBase" id="RU361154"/>
    </source>
</evidence>
<dbReference type="PANTHER" id="PTHR46323:SF2">
    <property type="entry name" value="BETA-GALACTOSIDASE"/>
    <property type="match status" value="1"/>
</dbReference>
<dbReference type="KEGG" id="dpm:FNV33_02310"/>
<dbReference type="FunFam" id="3.20.20.80:FF:000018">
    <property type="entry name" value="Beta-galactosidase"/>
    <property type="match status" value="1"/>
</dbReference>
<dbReference type="PANTHER" id="PTHR46323">
    <property type="entry name" value="BETA-GALACTOSIDASE"/>
    <property type="match status" value="1"/>
</dbReference>
<dbReference type="PROSITE" id="PS00719">
    <property type="entry name" value="GLYCOSYL_HYDROL_F2_1"/>
    <property type="match status" value="1"/>
</dbReference>
<dbReference type="GO" id="GO:0004565">
    <property type="term" value="F:beta-galactosidase activity"/>
    <property type="evidence" value="ECO:0007669"/>
    <property type="project" value="UniProtKB-EC"/>
</dbReference>
<dbReference type="InterPro" id="IPR008979">
    <property type="entry name" value="Galactose-bd-like_sf"/>
</dbReference>
<dbReference type="EMBL" id="CP041626">
    <property type="protein sequence ID" value="QDO90944.1"/>
    <property type="molecule type" value="Genomic_DNA"/>
</dbReference>
<comment type="catalytic activity">
    <reaction evidence="1 8">
        <text>Hydrolysis of terminal non-reducing beta-D-galactose residues in beta-D-galactosides.</text>
        <dbReference type="EC" id="3.2.1.23"/>
    </reaction>
</comment>
<dbReference type="InterPro" id="IPR006101">
    <property type="entry name" value="Glyco_hydro_2"/>
</dbReference>
<evidence type="ECO:0000256" key="2">
    <source>
        <dbReference type="ARBA" id="ARBA00007401"/>
    </source>
</evidence>
<dbReference type="SUPFAM" id="SSF74650">
    <property type="entry name" value="Galactose mutarotase-like"/>
    <property type="match status" value="1"/>
</dbReference>
<dbReference type="SUPFAM" id="SSF49303">
    <property type="entry name" value="beta-Galactosidase/glucuronidase domain"/>
    <property type="match status" value="2"/>
</dbReference>
<organism evidence="10 11">
    <name type="scientific">Dolosigranulum pigrum</name>
    <dbReference type="NCBI Taxonomy" id="29394"/>
    <lineage>
        <taxon>Bacteria</taxon>
        <taxon>Bacillati</taxon>
        <taxon>Bacillota</taxon>
        <taxon>Bacilli</taxon>
        <taxon>Lactobacillales</taxon>
        <taxon>Carnobacteriaceae</taxon>
        <taxon>Dolosigranulum</taxon>
    </lineage>
</organism>
<dbReference type="Pfam" id="PF02836">
    <property type="entry name" value="Glyco_hydro_2_C"/>
    <property type="match status" value="1"/>
</dbReference>
<evidence type="ECO:0000259" key="9">
    <source>
        <dbReference type="SMART" id="SM01038"/>
    </source>
</evidence>
<keyword evidence="5 8" id="KW-0378">Hydrolase</keyword>
<comment type="similarity">
    <text evidence="2 8">Belongs to the glycosyl hydrolase 2 family.</text>
</comment>
<dbReference type="PROSITE" id="PS00608">
    <property type="entry name" value="GLYCOSYL_HYDROL_F2_2"/>
    <property type="match status" value="1"/>
</dbReference>
<evidence type="ECO:0000313" key="11">
    <source>
        <dbReference type="Proteomes" id="UP000315953"/>
    </source>
</evidence>
<dbReference type="InterPro" id="IPR006102">
    <property type="entry name" value="Ig-like_GH2"/>
</dbReference>
<dbReference type="Pfam" id="PF02837">
    <property type="entry name" value="Glyco_hydro_2_N"/>
    <property type="match status" value="1"/>
</dbReference>
<name>A0A516GHB6_9LACT</name>
<dbReference type="InterPro" id="IPR011013">
    <property type="entry name" value="Gal_mutarotase_sf_dom"/>
</dbReference>
<evidence type="ECO:0000256" key="3">
    <source>
        <dbReference type="ARBA" id="ARBA00012756"/>
    </source>
</evidence>
<dbReference type="InterPro" id="IPR006103">
    <property type="entry name" value="Glyco_hydro_2_cat"/>
</dbReference>
<feature type="domain" description="Beta galactosidase small chain/" evidence="9">
    <location>
        <begin position="737"/>
        <end position="1015"/>
    </location>
</feature>
<evidence type="ECO:0000313" key="10">
    <source>
        <dbReference type="EMBL" id="QDO90944.1"/>
    </source>
</evidence>
<dbReference type="SUPFAM" id="SSF51445">
    <property type="entry name" value="(Trans)glycosidases"/>
    <property type="match status" value="1"/>
</dbReference>
<dbReference type="SMART" id="SM01038">
    <property type="entry name" value="Bgal_small_N"/>
    <property type="match status" value="1"/>
</dbReference>
<dbReference type="SUPFAM" id="SSF49785">
    <property type="entry name" value="Galactose-binding domain-like"/>
    <property type="match status" value="1"/>
</dbReference>
<dbReference type="InterPro" id="IPR036156">
    <property type="entry name" value="Beta-gal/glucu_dom_sf"/>
</dbReference>
<dbReference type="Gene3D" id="3.20.20.80">
    <property type="entry name" value="Glycosidases"/>
    <property type="match status" value="1"/>
</dbReference>
<evidence type="ECO:0000256" key="7">
    <source>
        <dbReference type="ARBA" id="ARBA00032230"/>
    </source>
</evidence>
<protein>
    <recommendedName>
        <fullName evidence="4 8">Beta-galactosidase</fullName>
        <ecNumber evidence="3 8">3.2.1.23</ecNumber>
    </recommendedName>
    <alternativeName>
        <fullName evidence="7 8">Lactase</fullName>
    </alternativeName>
</protein>
<proteinExistence type="inferred from homology"/>
<evidence type="ECO:0000256" key="6">
    <source>
        <dbReference type="ARBA" id="ARBA00023295"/>
    </source>
</evidence>
<dbReference type="InterPro" id="IPR023230">
    <property type="entry name" value="Glyco_hydro_2_CS"/>
</dbReference>
<dbReference type="InterPro" id="IPR032312">
    <property type="entry name" value="LacZ_4"/>
</dbReference>
<dbReference type="Proteomes" id="UP000315953">
    <property type="component" value="Chromosome"/>
</dbReference>
<dbReference type="Gene3D" id="2.60.120.260">
    <property type="entry name" value="Galactose-binding domain-like"/>
    <property type="match status" value="1"/>
</dbReference>
<dbReference type="Pfam" id="PF00703">
    <property type="entry name" value="Glyco_hydro_2"/>
    <property type="match status" value="1"/>
</dbReference>
<sequence length="1021" mass="117091">MKEGDNVMNGQEYKDFNVLGMNRLRESFFIEEEQIKLASGRPAIQSLSGKWQFFYSQYPETGHDTFYQVDYDTSMWDEMQVPAHWQLNGYGEPHYTNVAYPFAVRPPIIPSENPTGLYKRIFNYDSVTDEMVHLRFEGVDSAFYVWVNGQFVGYGTGSRTASSFDVTDVIQSGANQIAVKVHQFNAQTYLEDQDMWWLSGIFRDVKLVRRPQNHLEDLFVQATLDSDYKEGVLRIESAVNSDQVSLDYTLYNNQQEVVYTRTDVTDRNVVAQIENIAPWTAEMPNLYTLVVQVKGHNRELLETVTQRVGFRTVEIREGLLLINGQRVLFKGVNRHEHDWERGRINSLQTMKDDLMLMKRHNINAVRTAHYPSDPRFYALCDELGLYVIDEADIETHGMQHTLGWNKLTNDPAWEAAYVERAKRMVERDKNHPSIIMWSLGNESGYGVNHEAMAHWIRQRDPSRLLHNESESFGLLQETEYEPVKLNDTSDVYSSMYTSHASLEKLGKQSDLAQPHLLCEFVHAMGNGPGGLKEYMDLFYRYPRLQGGFVWEWIDHGLRQKTVNGEEYIAFGGDFSHEQHDGNFVCDGLLFADRQPSPALSEFKVAAQPLKVTHNANGRFLLENRYDFSDLAHLAADYTITYQGELLQSGLIDLPHIEPEEIRELSLSIDEEELPEDSFLTIQFKLKEAVEWAERGHEVAFCQFRVGQKSQPHPQSALTVNQQKNEALSVQQTMGQLRVTGSDFAVLFNTHTGWLDCLSYRGEEVIAQGPRFNVWRAMTDNDQLPLMKGSGRIGDYWQEKQVHLMEGTLMQFDYQQTDEGVIIEAKHMQAPPGQSWGLDLTTRYTIDADGRIGIDIAGEPFGQNGSESLPKLGMQLYLPDQYERVTWDGLGPAENYPDSQLAACHGRYTRTIDELWTPYAHPQENGNHMGVSQVTLTNQSNFGLKIVGEDLNFSAHYYTTRMIDRALHPYELVKQPQIELNIDYQQYGLGTNSCGPATQEQYKLKVEPFHYTFTLMMTEEGD</sequence>
<dbReference type="InterPro" id="IPR023232">
    <property type="entry name" value="Glyco_hydro_2_AS"/>
</dbReference>
<dbReference type="InterPro" id="IPR006104">
    <property type="entry name" value="Glyco_hydro_2_N"/>
</dbReference>
<dbReference type="Gene3D" id="2.70.98.10">
    <property type="match status" value="1"/>
</dbReference>
<dbReference type="Pfam" id="PF02929">
    <property type="entry name" value="Bgal_small_N"/>
    <property type="match status" value="1"/>
</dbReference>
<evidence type="ECO:0000256" key="5">
    <source>
        <dbReference type="ARBA" id="ARBA00022801"/>
    </source>
</evidence>
<keyword evidence="6 8" id="KW-0326">Glycosidase</keyword>
<dbReference type="InterPro" id="IPR050347">
    <property type="entry name" value="Bact_Beta-galactosidase"/>
</dbReference>
<dbReference type="InterPro" id="IPR017853">
    <property type="entry name" value="GH"/>
</dbReference>
<accession>A0A516GHB6</accession>
<dbReference type="GO" id="GO:0005990">
    <property type="term" value="P:lactose catabolic process"/>
    <property type="evidence" value="ECO:0007669"/>
    <property type="project" value="TreeGrafter"/>
</dbReference>
<reference evidence="10 11" key="1">
    <citation type="submission" date="2019-07" db="EMBL/GenBank/DDBJ databases">
        <title>Genome assembly of a nasal isolate of Dolosigranulum pigrum from a chronic sinusitis patient.</title>
        <authorList>
            <person name="Baig S."/>
            <person name="Overballe-Petersen S."/>
            <person name="Kaspar U."/>
            <person name="Rendboe A."/>
            <person name="de Man T."/>
            <person name="Liu C."/>
            <person name="Price L.B."/>
            <person name="Stegger M."/>
            <person name="Becker K."/>
            <person name="Skytt Andersen P."/>
        </authorList>
    </citation>
    <scope>NUCLEOTIDE SEQUENCE [LARGE SCALE GENOMIC DNA]</scope>
    <source>
        <strain evidence="10 11">83VPs-KB5</strain>
    </source>
</reference>
<dbReference type="Pfam" id="PF16353">
    <property type="entry name" value="LacZ_4"/>
    <property type="match status" value="1"/>
</dbReference>
<dbReference type="EC" id="3.2.1.23" evidence="3 8"/>
<dbReference type="PRINTS" id="PR00132">
    <property type="entry name" value="GLHYDRLASE2"/>
</dbReference>
<dbReference type="InterPro" id="IPR014718">
    <property type="entry name" value="GH-type_carb-bd"/>
</dbReference>
<dbReference type="InterPro" id="IPR013783">
    <property type="entry name" value="Ig-like_fold"/>
</dbReference>
<dbReference type="GO" id="GO:0030246">
    <property type="term" value="F:carbohydrate binding"/>
    <property type="evidence" value="ECO:0007669"/>
    <property type="project" value="InterPro"/>
</dbReference>
<dbReference type="RefSeq" id="WP_143333139.1">
    <property type="nucleotide sequence ID" value="NZ_CP041626.1"/>
</dbReference>